<feature type="domain" description="Fork-head" evidence="8">
    <location>
        <begin position="157"/>
        <end position="256"/>
    </location>
</feature>
<keyword evidence="2" id="KW-0805">Transcription regulation</keyword>
<dbReference type="Gene3D" id="1.10.10.10">
    <property type="entry name" value="Winged helix-like DNA-binding domain superfamily/Winged helix DNA-binding domain"/>
    <property type="match status" value="1"/>
</dbReference>
<dbReference type="InterPro" id="IPR036390">
    <property type="entry name" value="WH_DNA-bd_sf"/>
</dbReference>
<keyword evidence="5 6" id="KW-0539">Nucleus</keyword>
<dbReference type="SMART" id="SM00339">
    <property type="entry name" value="FH"/>
    <property type="match status" value="1"/>
</dbReference>
<dbReference type="PRINTS" id="PR00053">
    <property type="entry name" value="FORKHEAD"/>
</dbReference>
<feature type="compositionally biased region" description="Polar residues" evidence="7">
    <location>
        <begin position="44"/>
        <end position="60"/>
    </location>
</feature>
<dbReference type="Pfam" id="PF00250">
    <property type="entry name" value="Forkhead"/>
    <property type="match status" value="1"/>
</dbReference>
<organism evidence="9 10">
    <name type="scientific">Elsinoe batatas</name>
    <dbReference type="NCBI Taxonomy" id="2601811"/>
    <lineage>
        <taxon>Eukaryota</taxon>
        <taxon>Fungi</taxon>
        <taxon>Dikarya</taxon>
        <taxon>Ascomycota</taxon>
        <taxon>Pezizomycotina</taxon>
        <taxon>Dothideomycetes</taxon>
        <taxon>Dothideomycetidae</taxon>
        <taxon>Myriangiales</taxon>
        <taxon>Elsinoaceae</taxon>
        <taxon>Elsinoe</taxon>
    </lineage>
</organism>
<comment type="subcellular location">
    <subcellularLocation>
        <location evidence="1 6">Nucleus</location>
    </subcellularLocation>
</comment>
<comment type="caution">
    <text evidence="9">The sequence shown here is derived from an EMBL/GenBank/DDBJ whole genome shotgun (WGS) entry which is preliminary data.</text>
</comment>
<keyword evidence="4" id="KW-0804">Transcription</keyword>
<dbReference type="GO" id="GO:0005634">
    <property type="term" value="C:nucleus"/>
    <property type="evidence" value="ECO:0007669"/>
    <property type="project" value="UniProtKB-SubCell"/>
</dbReference>
<keyword evidence="3 6" id="KW-0238">DNA-binding</keyword>
<dbReference type="OrthoDB" id="5954824at2759"/>
<dbReference type="PANTHER" id="PTHR45881">
    <property type="entry name" value="CHECKPOINT SUPPRESSOR 1-LIKE, ISOFORM A-RELATED"/>
    <property type="match status" value="1"/>
</dbReference>
<feature type="DNA-binding region" description="Fork-head" evidence="6">
    <location>
        <begin position="157"/>
        <end position="256"/>
    </location>
</feature>
<dbReference type="PROSITE" id="PS00658">
    <property type="entry name" value="FORK_HEAD_2"/>
    <property type="match status" value="1"/>
</dbReference>
<evidence type="ECO:0000259" key="8">
    <source>
        <dbReference type="PROSITE" id="PS50039"/>
    </source>
</evidence>
<evidence type="ECO:0000313" key="10">
    <source>
        <dbReference type="Proteomes" id="UP000809789"/>
    </source>
</evidence>
<dbReference type="EMBL" id="JAESVG020000010">
    <property type="protein sequence ID" value="KAG8623708.1"/>
    <property type="molecule type" value="Genomic_DNA"/>
</dbReference>
<dbReference type="InterPro" id="IPR036388">
    <property type="entry name" value="WH-like_DNA-bd_sf"/>
</dbReference>
<evidence type="ECO:0000256" key="5">
    <source>
        <dbReference type="ARBA" id="ARBA00023242"/>
    </source>
</evidence>
<keyword evidence="10" id="KW-1185">Reference proteome</keyword>
<protein>
    <recommendedName>
        <fullName evidence="8">Fork-head domain-containing protein</fullName>
    </recommendedName>
</protein>
<dbReference type="GO" id="GO:0000978">
    <property type="term" value="F:RNA polymerase II cis-regulatory region sequence-specific DNA binding"/>
    <property type="evidence" value="ECO:0007669"/>
    <property type="project" value="TreeGrafter"/>
</dbReference>
<evidence type="ECO:0000256" key="2">
    <source>
        <dbReference type="ARBA" id="ARBA00023015"/>
    </source>
</evidence>
<dbReference type="PANTHER" id="PTHR45881:SF5">
    <property type="entry name" value="FORK-HEAD DOMAIN-CONTAINING PROTEIN"/>
    <property type="match status" value="1"/>
</dbReference>
<dbReference type="PROSITE" id="PS50039">
    <property type="entry name" value="FORK_HEAD_3"/>
    <property type="match status" value="1"/>
</dbReference>
<evidence type="ECO:0000313" key="9">
    <source>
        <dbReference type="EMBL" id="KAG8623708.1"/>
    </source>
</evidence>
<sequence>MYHACNLQSQWPSVGGQNSLDPQLSDSSISSPIDFGLAQPLHLPSTQQEPAPTIDSSNNMIPYYDDAPFHHQSNHVQYKHDNSGSQYPLPPQYNSVPSNNSSPYMGHGGQDDASDLAQQAMISQMYTEDYHSRASTPLGQATFHLPKRSETPFDDNSSETAYAHLLFKCLEAAPNNKMGLRDIYNWMYDNCPRVRDVNNKGWQNSVRHNLSMNKGFEKVPSPCGSTSKKGTMWRLSQDALMRGHVLSTTQYRKKTKKVNPRSRAFPAAPQRASAGSKGGLASKRAQEKRRQEAAAYRAPTSAPSYLHDSLSRYSSPALTNGSFSPVSVTSPYEPILMGPCGSHSPQIYQHSRSATPDGPAYMDLTNLKTGPTSDPSFMTGFDQLAQFNKTHGYATADDQSELLDNINVNTAQVIDTEAERQDFDLFFGGGHAANSPQYTNFPDHV</sequence>
<name>A0A8K0L0T1_9PEZI</name>
<feature type="region of interest" description="Disordered" evidence="7">
    <location>
        <begin position="1"/>
        <end position="112"/>
    </location>
</feature>
<evidence type="ECO:0000256" key="1">
    <source>
        <dbReference type="ARBA" id="ARBA00004123"/>
    </source>
</evidence>
<feature type="compositionally biased region" description="Polar residues" evidence="7">
    <location>
        <begin position="1"/>
        <end position="31"/>
    </location>
</feature>
<evidence type="ECO:0000256" key="7">
    <source>
        <dbReference type="SAM" id="MobiDB-lite"/>
    </source>
</evidence>
<proteinExistence type="predicted"/>
<feature type="compositionally biased region" description="Low complexity" evidence="7">
    <location>
        <begin position="92"/>
        <end position="103"/>
    </location>
</feature>
<dbReference type="Proteomes" id="UP000809789">
    <property type="component" value="Unassembled WGS sequence"/>
</dbReference>
<evidence type="ECO:0000256" key="3">
    <source>
        <dbReference type="ARBA" id="ARBA00023125"/>
    </source>
</evidence>
<dbReference type="AlphaFoldDB" id="A0A8K0L0T1"/>
<dbReference type="CDD" id="cd00059">
    <property type="entry name" value="FH_FOX"/>
    <property type="match status" value="1"/>
</dbReference>
<dbReference type="InterPro" id="IPR030456">
    <property type="entry name" value="TF_fork_head_CS_2"/>
</dbReference>
<evidence type="ECO:0000256" key="4">
    <source>
        <dbReference type="ARBA" id="ARBA00023163"/>
    </source>
</evidence>
<feature type="compositionally biased region" description="Basic residues" evidence="7">
    <location>
        <begin position="251"/>
        <end position="260"/>
    </location>
</feature>
<dbReference type="InterPro" id="IPR001766">
    <property type="entry name" value="Fork_head_dom"/>
</dbReference>
<reference evidence="9" key="1">
    <citation type="submission" date="2021-07" db="EMBL/GenBank/DDBJ databases">
        <title>Elsinoe batatas strain:CRI-CJ2 Genome sequencing and assembly.</title>
        <authorList>
            <person name="Huang L."/>
        </authorList>
    </citation>
    <scope>NUCLEOTIDE SEQUENCE</scope>
    <source>
        <strain evidence="9">CRI-CJ2</strain>
    </source>
</reference>
<dbReference type="GO" id="GO:0000981">
    <property type="term" value="F:DNA-binding transcription factor activity, RNA polymerase II-specific"/>
    <property type="evidence" value="ECO:0007669"/>
    <property type="project" value="TreeGrafter"/>
</dbReference>
<accession>A0A8K0L0T1</accession>
<gene>
    <name evidence="9" type="ORF">KVT40_008684</name>
</gene>
<feature type="region of interest" description="Disordered" evidence="7">
    <location>
        <begin position="250"/>
        <end position="307"/>
    </location>
</feature>
<dbReference type="SUPFAM" id="SSF46785">
    <property type="entry name" value="Winged helix' DNA-binding domain"/>
    <property type="match status" value="1"/>
</dbReference>
<evidence type="ECO:0000256" key="6">
    <source>
        <dbReference type="PROSITE-ProRule" id="PRU00089"/>
    </source>
</evidence>